<feature type="domain" description="DUF3719" evidence="3">
    <location>
        <begin position="137"/>
        <end position="162"/>
    </location>
</feature>
<dbReference type="STRING" id="6832.A0A553PTJ7"/>
<organism evidence="4 5">
    <name type="scientific">Tigriopus californicus</name>
    <name type="common">Marine copepod</name>
    <dbReference type="NCBI Taxonomy" id="6832"/>
    <lineage>
        <taxon>Eukaryota</taxon>
        <taxon>Metazoa</taxon>
        <taxon>Ecdysozoa</taxon>
        <taxon>Arthropoda</taxon>
        <taxon>Crustacea</taxon>
        <taxon>Multicrustacea</taxon>
        <taxon>Hexanauplia</taxon>
        <taxon>Copepoda</taxon>
        <taxon>Harpacticoida</taxon>
        <taxon>Harpacticidae</taxon>
        <taxon>Tigriopus</taxon>
    </lineage>
</organism>
<comment type="similarity">
    <text evidence="1">Belongs to the FAM149 family.</text>
</comment>
<sequence length="538" mass="61265">MTTFLEDSFQIANEFNSLGIITDDQDYSEWSDDEDEELTPRLLSPLEEDDLNQEKDVLAFSKRRTIIPSRSGCWSSFSWTSLYDRGTDSSLSWADEEMERETTEKVQALFNQIDNVLFEEPTAPAPITKQQSRSLPNDLEQECTLWRNTYPHLRLLGKPILKVNQVPNFQLENSDTQYRDDPNNDSISEEETFASHGRYVDEDQSNSCYIMDGLTINERFECDPKDYFEDKIMNAVFRKVWSQLSEEYEDIVTLFGDRVIQDSLEMFSLSSREGSAIPGNHRPTAMMDHNHRRMEGHGHRIDSIDENSIFGPSNHYFGIASKGMEDPFFHISEEDPMSLPNLRQMSGNASRSNEDGRSRPNSSQTVRQLPGRARQANSFRGDRPHTIKEVPDGISPAFTPSPTKTSPMFRRMRSQSGSPPNYNRNSLPSIQEPLSLPPIQGVATGLLNRATTAGSIRTSLQAPRTSSVMSRLSRVQSSSTLRDRVNMDHHLVQQHPERAISVTGRRLKSLTLEEKKPTPRPTFNGKVQKQDPAKPNQR</sequence>
<accession>A0A553PTJ7</accession>
<evidence type="ECO:0000256" key="1">
    <source>
        <dbReference type="ARBA" id="ARBA00008309"/>
    </source>
</evidence>
<evidence type="ECO:0000313" key="5">
    <source>
        <dbReference type="Proteomes" id="UP000318571"/>
    </source>
</evidence>
<feature type="region of interest" description="Disordered" evidence="2">
    <location>
        <begin position="330"/>
        <end position="432"/>
    </location>
</feature>
<evidence type="ECO:0000313" key="4">
    <source>
        <dbReference type="EMBL" id="TRY80997.1"/>
    </source>
</evidence>
<keyword evidence="5" id="KW-1185">Reference proteome</keyword>
<feature type="compositionally biased region" description="Polar residues" evidence="2">
    <location>
        <begin position="414"/>
        <end position="429"/>
    </location>
</feature>
<dbReference type="InterPro" id="IPR039630">
    <property type="entry name" value="FAM149"/>
</dbReference>
<feature type="compositionally biased region" description="Polar residues" evidence="2">
    <location>
        <begin position="341"/>
        <end position="351"/>
    </location>
</feature>
<dbReference type="PANTHER" id="PTHR31997">
    <property type="entry name" value="AGAP003710-PA"/>
    <property type="match status" value="1"/>
</dbReference>
<protein>
    <recommendedName>
        <fullName evidence="3">DUF3719 domain-containing protein</fullName>
    </recommendedName>
</protein>
<feature type="region of interest" description="Disordered" evidence="2">
    <location>
        <begin position="508"/>
        <end position="538"/>
    </location>
</feature>
<comment type="caution">
    <text evidence="4">The sequence shown here is derived from an EMBL/GenBank/DDBJ whole genome shotgun (WGS) entry which is preliminary data.</text>
</comment>
<dbReference type="AlphaFoldDB" id="A0A553PTJ7"/>
<gene>
    <name evidence="4" type="ORF">TCAL_08854</name>
</gene>
<proteinExistence type="inferred from homology"/>
<dbReference type="Pfam" id="PF12516">
    <property type="entry name" value="DUF3719"/>
    <property type="match status" value="1"/>
</dbReference>
<dbReference type="InterPro" id="IPR022194">
    <property type="entry name" value="DUF3719"/>
</dbReference>
<reference evidence="4 5" key="1">
    <citation type="journal article" date="2018" name="Nat. Ecol. Evol.">
        <title>Genomic signatures of mitonuclear coevolution across populations of Tigriopus californicus.</title>
        <authorList>
            <person name="Barreto F.S."/>
            <person name="Watson E.T."/>
            <person name="Lima T.G."/>
            <person name="Willett C.S."/>
            <person name="Edmands S."/>
            <person name="Li W."/>
            <person name="Burton R.S."/>
        </authorList>
    </citation>
    <scope>NUCLEOTIDE SEQUENCE [LARGE SCALE GENOMIC DNA]</scope>
    <source>
        <strain evidence="4 5">San Diego</strain>
    </source>
</reference>
<feature type="compositionally biased region" description="Basic and acidic residues" evidence="2">
    <location>
        <begin position="380"/>
        <end position="391"/>
    </location>
</feature>
<name>A0A553PTJ7_TIGCA</name>
<evidence type="ECO:0000256" key="2">
    <source>
        <dbReference type="SAM" id="MobiDB-lite"/>
    </source>
</evidence>
<feature type="non-terminal residue" evidence="4">
    <location>
        <position position="538"/>
    </location>
</feature>
<dbReference type="PANTHER" id="PTHR31997:SF1">
    <property type="entry name" value="AGAP003710-PA"/>
    <property type="match status" value="1"/>
</dbReference>
<dbReference type="Proteomes" id="UP000318571">
    <property type="component" value="Chromosome 12"/>
</dbReference>
<dbReference type="EMBL" id="VCGU01000001">
    <property type="protein sequence ID" value="TRY80997.1"/>
    <property type="molecule type" value="Genomic_DNA"/>
</dbReference>
<evidence type="ECO:0000259" key="3">
    <source>
        <dbReference type="Pfam" id="PF12516"/>
    </source>
</evidence>